<keyword evidence="4" id="KW-1185">Reference proteome</keyword>
<feature type="region of interest" description="Disordered" evidence="2">
    <location>
        <begin position="394"/>
        <end position="438"/>
    </location>
</feature>
<keyword evidence="1" id="KW-0175">Coiled coil</keyword>
<dbReference type="RefSeq" id="XP_044566378.1">
    <property type="nucleotide sequence ID" value="XM_044702829.1"/>
</dbReference>
<dbReference type="GeneID" id="68119537"/>
<feature type="compositionally biased region" description="Polar residues" evidence="2">
    <location>
        <begin position="408"/>
        <end position="421"/>
    </location>
</feature>
<dbReference type="AlphaFoldDB" id="A0A6A5C8E5"/>
<dbReference type="EMBL" id="VFQX01000013">
    <property type="protein sequence ID" value="KAF0981665.1"/>
    <property type="molecule type" value="Genomic_DNA"/>
</dbReference>
<evidence type="ECO:0000313" key="4">
    <source>
        <dbReference type="Proteomes" id="UP000444721"/>
    </source>
</evidence>
<feature type="compositionally biased region" description="Low complexity" evidence="2">
    <location>
        <begin position="394"/>
        <end position="403"/>
    </location>
</feature>
<gene>
    <name evidence="3" type="ORF">FDP41_012322</name>
</gene>
<sequence length="438" mass="50974">MDTSKQHCVKLNDYQIEHVKRLLVDKIDTLNIIDESRKTKLKQLLPNYLFVLINNGKRQSEMVQKVEPILGQETSSLVLWFIEVLIQTSSKQKYEIGIETEQEKRERLKEERLQKEKARQFNQNSKVFVAVHGEKAMNMVGNLMSKIPSSLSGGENSEDHLINYNDKKIISTDELQLLNKQHESNPTKYPQYFSTSETNSIKNTSNINSFLNTSWFVVEDGIEELDLSEDLESSCLLQEEMIKENLPKESMKSKDDRSKRYTIREGGPKSFRNNYKNNSSDYYHRHSQYIRNNRNNNATNNTNYNENVNTNYSHSTRHENREYSNKPNIWYYPSSSTTSHNNSSSNICANQPYSNINHYVNHAGDNTTNNQTENNIQQSSTYAYPQMTSCPSNSYNFDSSSSSKRTFDNYNNESTVHASNNDNKKRKYNNQSIYHQQL</sequence>
<proteinExistence type="predicted"/>
<evidence type="ECO:0008006" key="5">
    <source>
        <dbReference type="Google" id="ProtNLM"/>
    </source>
</evidence>
<evidence type="ECO:0000313" key="3">
    <source>
        <dbReference type="EMBL" id="KAF0981665.1"/>
    </source>
</evidence>
<accession>A0A6A5C8E5</accession>
<feature type="compositionally biased region" description="Polar residues" evidence="2">
    <location>
        <begin position="429"/>
        <end position="438"/>
    </location>
</feature>
<dbReference type="OrthoDB" id="10519406at2759"/>
<dbReference type="VEuPathDB" id="AmoebaDB:NfTy_039560"/>
<feature type="region of interest" description="Disordered" evidence="2">
    <location>
        <begin position="246"/>
        <end position="279"/>
    </location>
</feature>
<dbReference type="VEuPathDB" id="AmoebaDB:FDP41_012322"/>
<protein>
    <recommendedName>
        <fullName evidence="5">PWI domain-containing protein</fullName>
    </recommendedName>
</protein>
<dbReference type="Proteomes" id="UP000444721">
    <property type="component" value="Unassembled WGS sequence"/>
</dbReference>
<reference evidence="3 4" key="1">
    <citation type="journal article" date="2019" name="Sci. Rep.">
        <title>Nanopore sequencing improves the draft genome of the human pathogenic amoeba Naegleria fowleri.</title>
        <authorList>
            <person name="Liechti N."/>
            <person name="Schurch N."/>
            <person name="Bruggmann R."/>
            <person name="Wittwer M."/>
        </authorList>
    </citation>
    <scope>NUCLEOTIDE SEQUENCE [LARGE SCALE GENOMIC DNA]</scope>
    <source>
        <strain evidence="3 4">ATCC 30894</strain>
    </source>
</reference>
<name>A0A6A5C8E5_NAEFO</name>
<feature type="compositionally biased region" description="Basic and acidic residues" evidence="2">
    <location>
        <begin position="246"/>
        <end position="267"/>
    </location>
</feature>
<evidence type="ECO:0000256" key="1">
    <source>
        <dbReference type="SAM" id="Coils"/>
    </source>
</evidence>
<dbReference type="VEuPathDB" id="AmoebaDB:NF0052960"/>
<comment type="caution">
    <text evidence="3">The sequence shown here is derived from an EMBL/GenBank/DDBJ whole genome shotgun (WGS) entry which is preliminary data.</text>
</comment>
<evidence type="ECO:0000256" key="2">
    <source>
        <dbReference type="SAM" id="MobiDB-lite"/>
    </source>
</evidence>
<organism evidence="3 4">
    <name type="scientific">Naegleria fowleri</name>
    <name type="common">Brain eating amoeba</name>
    <dbReference type="NCBI Taxonomy" id="5763"/>
    <lineage>
        <taxon>Eukaryota</taxon>
        <taxon>Discoba</taxon>
        <taxon>Heterolobosea</taxon>
        <taxon>Tetramitia</taxon>
        <taxon>Eutetramitia</taxon>
        <taxon>Vahlkampfiidae</taxon>
        <taxon>Naegleria</taxon>
    </lineage>
</organism>
<feature type="coiled-coil region" evidence="1">
    <location>
        <begin position="91"/>
        <end position="118"/>
    </location>
</feature>